<keyword evidence="1" id="KW-0732">Signal</keyword>
<gene>
    <name evidence="2" type="ORF">IC230_22850</name>
</gene>
<accession>A0A927B5S4</accession>
<dbReference type="Proteomes" id="UP000653797">
    <property type="component" value="Unassembled WGS sequence"/>
</dbReference>
<reference evidence="2" key="1">
    <citation type="submission" date="2020-09" db="EMBL/GenBank/DDBJ databases">
        <authorList>
            <person name="Kim M.K."/>
        </authorList>
    </citation>
    <scope>NUCLEOTIDE SEQUENCE</scope>
    <source>
        <strain evidence="2">BT704</strain>
    </source>
</reference>
<evidence type="ECO:0000313" key="3">
    <source>
        <dbReference type="Proteomes" id="UP000653797"/>
    </source>
</evidence>
<evidence type="ECO:0000256" key="1">
    <source>
        <dbReference type="SAM" id="SignalP"/>
    </source>
</evidence>
<proteinExistence type="predicted"/>
<organism evidence="2 3">
    <name type="scientific">Spirosoma validum</name>
    <dbReference type="NCBI Taxonomy" id="2771355"/>
    <lineage>
        <taxon>Bacteria</taxon>
        <taxon>Pseudomonadati</taxon>
        <taxon>Bacteroidota</taxon>
        <taxon>Cytophagia</taxon>
        <taxon>Cytophagales</taxon>
        <taxon>Cytophagaceae</taxon>
        <taxon>Spirosoma</taxon>
    </lineage>
</organism>
<sequence length="80" mass="8822">MKASIVSAYSLLAGLLAVNACQTRETDLCSLPHQVTVNSNCYTGNGSQLTADEYGKTPLSFEWTIYALKDTSKILRWQSF</sequence>
<comment type="caution">
    <text evidence="2">The sequence shown here is derived from an EMBL/GenBank/DDBJ whole genome shotgun (WGS) entry which is preliminary data.</text>
</comment>
<evidence type="ECO:0000313" key="2">
    <source>
        <dbReference type="EMBL" id="MBD2755761.1"/>
    </source>
</evidence>
<protein>
    <submittedName>
        <fullName evidence="2">Uncharacterized protein</fullName>
    </submittedName>
</protein>
<feature type="chain" id="PRO_5036736377" evidence="1">
    <location>
        <begin position="21"/>
        <end position="80"/>
    </location>
</feature>
<dbReference type="EMBL" id="JACXAA010000009">
    <property type="protein sequence ID" value="MBD2755761.1"/>
    <property type="molecule type" value="Genomic_DNA"/>
</dbReference>
<feature type="signal peptide" evidence="1">
    <location>
        <begin position="1"/>
        <end position="20"/>
    </location>
</feature>
<keyword evidence="3" id="KW-1185">Reference proteome</keyword>
<name>A0A927B5S4_9BACT</name>
<dbReference type="RefSeq" id="WP_191041379.1">
    <property type="nucleotide sequence ID" value="NZ_JACXAA010000009.1"/>
</dbReference>
<dbReference type="AlphaFoldDB" id="A0A927B5S4"/>